<proteinExistence type="predicted"/>
<accession>A0ABY9D4V4</accession>
<sequence length="185" mass="20999">MLEDDRRYFIIIPEGFDLLGWDFLSKLKELAKIGDGSNFGAEVSGTYGGGHETFLVRPDLSYVDATKSKAKRRSEEVWVEVGNEAYISKLKYINCCLVGRWDIEDETAPDLKVVEIWANTHWSFSGQVSVAALSDSLFLFEFSKAGDAQKVLEEGSRFLNGFRLSLDWWAPTMGYSRIEFQRDVS</sequence>
<dbReference type="Pfam" id="PF14111">
    <property type="entry name" value="DUF4283"/>
    <property type="match status" value="1"/>
</dbReference>
<feature type="domain" description="DUF4283" evidence="1">
    <location>
        <begin position="94"/>
        <end position="174"/>
    </location>
</feature>
<protein>
    <recommendedName>
        <fullName evidence="1">DUF4283 domain-containing protein</fullName>
    </recommendedName>
</protein>
<reference evidence="2 3" key="1">
    <citation type="journal article" date="2023" name="Hortic Res">
        <title>The complete reference genome for grapevine (Vitis vinifera L.) genetics and breeding.</title>
        <authorList>
            <person name="Shi X."/>
            <person name="Cao S."/>
            <person name="Wang X."/>
            <person name="Huang S."/>
            <person name="Wang Y."/>
            <person name="Liu Z."/>
            <person name="Liu W."/>
            <person name="Leng X."/>
            <person name="Peng Y."/>
            <person name="Wang N."/>
            <person name="Wang Y."/>
            <person name="Ma Z."/>
            <person name="Xu X."/>
            <person name="Zhang F."/>
            <person name="Xue H."/>
            <person name="Zhong H."/>
            <person name="Wang Y."/>
            <person name="Zhang K."/>
            <person name="Velt A."/>
            <person name="Avia K."/>
            <person name="Holtgrawe D."/>
            <person name="Grimplet J."/>
            <person name="Matus J.T."/>
            <person name="Ware D."/>
            <person name="Wu X."/>
            <person name="Wang H."/>
            <person name="Liu C."/>
            <person name="Fang Y."/>
            <person name="Rustenholz C."/>
            <person name="Cheng Z."/>
            <person name="Xiao H."/>
            <person name="Zhou Y."/>
        </authorList>
    </citation>
    <scope>NUCLEOTIDE SEQUENCE [LARGE SCALE GENOMIC DNA]</scope>
    <source>
        <strain evidence="3">cv. Pinot noir / PN40024</strain>
        <tissue evidence="2">Leaf</tissue>
    </source>
</reference>
<name>A0ABY9D4V4_VITVI</name>
<dbReference type="PANTHER" id="PTHR34427:SF5">
    <property type="entry name" value="DUF4283 DOMAIN-CONTAINING PROTEIN"/>
    <property type="match status" value="1"/>
</dbReference>
<dbReference type="PANTHER" id="PTHR34427">
    <property type="entry name" value="DUF4283 DOMAIN PROTEIN"/>
    <property type="match status" value="1"/>
</dbReference>
<dbReference type="EMBL" id="CP126660">
    <property type="protein sequence ID" value="WKA01815.1"/>
    <property type="molecule type" value="Genomic_DNA"/>
</dbReference>
<evidence type="ECO:0000313" key="3">
    <source>
        <dbReference type="Proteomes" id="UP001227230"/>
    </source>
</evidence>
<evidence type="ECO:0000313" key="2">
    <source>
        <dbReference type="EMBL" id="WKA01815.1"/>
    </source>
</evidence>
<gene>
    <name evidence="2" type="ORF">VitviT2T_020074</name>
</gene>
<evidence type="ECO:0000259" key="1">
    <source>
        <dbReference type="Pfam" id="PF14111"/>
    </source>
</evidence>
<keyword evidence="3" id="KW-1185">Reference proteome</keyword>
<organism evidence="2 3">
    <name type="scientific">Vitis vinifera</name>
    <name type="common">Grape</name>
    <dbReference type="NCBI Taxonomy" id="29760"/>
    <lineage>
        <taxon>Eukaryota</taxon>
        <taxon>Viridiplantae</taxon>
        <taxon>Streptophyta</taxon>
        <taxon>Embryophyta</taxon>
        <taxon>Tracheophyta</taxon>
        <taxon>Spermatophyta</taxon>
        <taxon>Magnoliopsida</taxon>
        <taxon>eudicotyledons</taxon>
        <taxon>Gunneridae</taxon>
        <taxon>Pentapetalae</taxon>
        <taxon>rosids</taxon>
        <taxon>Vitales</taxon>
        <taxon>Vitaceae</taxon>
        <taxon>Viteae</taxon>
        <taxon>Vitis</taxon>
    </lineage>
</organism>
<dbReference type="InterPro" id="IPR025558">
    <property type="entry name" value="DUF4283"/>
</dbReference>
<dbReference type="Proteomes" id="UP001227230">
    <property type="component" value="Chromosome 13"/>
</dbReference>